<dbReference type="PANTHER" id="PTHR47782">
    <property type="entry name" value="ZN(II)2CYS6 TRANSCRIPTION FACTOR (EUROFUNG)-RELATED"/>
    <property type="match status" value="1"/>
</dbReference>
<dbReference type="SMART" id="SM00066">
    <property type="entry name" value="GAL4"/>
    <property type="match status" value="1"/>
</dbReference>
<keyword evidence="6" id="KW-0804">Transcription</keyword>
<dbReference type="InterPro" id="IPR052202">
    <property type="entry name" value="Yeast_MetPath_Reg"/>
</dbReference>
<proteinExistence type="predicted"/>
<evidence type="ECO:0000313" key="13">
    <source>
        <dbReference type="Proteomes" id="UP000785200"/>
    </source>
</evidence>
<evidence type="ECO:0000256" key="3">
    <source>
        <dbReference type="ARBA" id="ARBA00022833"/>
    </source>
</evidence>
<keyword evidence="10" id="KW-0472">Membrane</keyword>
<dbReference type="CDD" id="cd00067">
    <property type="entry name" value="GAL4"/>
    <property type="match status" value="1"/>
</dbReference>
<dbReference type="InterPro" id="IPR007219">
    <property type="entry name" value="XnlR_reg_dom"/>
</dbReference>
<organism evidence="12 13">
    <name type="scientific">Hyphodiscus hymeniophilus</name>
    <dbReference type="NCBI Taxonomy" id="353542"/>
    <lineage>
        <taxon>Eukaryota</taxon>
        <taxon>Fungi</taxon>
        <taxon>Dikarya</taxon>
        <taxon>Ascomycota</taxon>
        <taxon>Pezizomycotina</taxon>
        <taxon>Leotiomycetes</taxon>
        <taxon>Helotiales</taxon>
        <taxon>Hyphodiscaceae</taxon>
        <taxon>Hyphodiscus</taxon>
    </lineage>
</organism>
<evidence type="ECO:0000256" key="1">
    <source>
        <dbReference type="ARBA" id="ARBA00004123"/>
    </source>
</evidence>
<evidence type="ECO:0000256" key="4">
    <source>
        <dbReference type="ARBA" id="ARBA00023015"/>
    </source>
</evidence>
<accession>A0A9P6VKP9</accession>
<evidence type="ECO:0000256" key="10">
    <source>
        <dbReference type="SAM" id="Phobius"/>
    </source>
</evidence>
<dbReference type="Proteomes" id="UP000785200">
    <property type="component" value="Unassembled WGS sequence"/>
</dbReference>
<gene>
    <name evidence="12" type="ORF">D0Z07_4425</name>
</gene>
<keyword evidence="8" id="KW-0175">Coiled coil</keyword>
<dbReference type="Gene3D" id="4.10.240.10">
    <property type="entry name" value="Zn(2)-C6 fungal-type DNA-binding domain"/>
    <property type="match status" value="1"/>
</dbReference>
<dbReference type="SUPFAM" id="SSF57701">
    <property type="entry name" value="Zn2/Cys6 DNA-binding domain"/>
    <property type="match status" value="1"/>
</dbReference>
<feature type="transmembrane region" description="Helical" evidence="10">
    <location>
        <begin position="536"/>
        <end position="556"/>
    </location>
</feature>
<dbReference type="CDD" id="cd12148">
    <property type="entry name" value="fungal_TF_MHR"/>
    <property type="match status" value="1"/>
</dbReference>
<dbReference type="OrthoDB" id="2399539at2759"/>
<evidence type="ECO:0000256" key="8">
    <source>
        <dbReference type="SAM" id="Coils"/>
    </source>
</evidence>
<dbReference type="PROSITE" id="PS00463">
    <property type="entry name" value="ZN2_CY6_FUNGAL_1"/>
    <property type="match status" value="1"/>
</dbReference>
<reference evidence="12" key="1">
    <citation type="submission" date="2019-07" db="EMBL/GenBank/DDBJ databases">
        <title>Hyphodiscus hymeniophilus genome sequencing and assembly.</title>
        <authorList>
            <person name="Kramer G."/>
            <person name="Nodwell J."/>
        </authorList>
    </citation>
    <scope>NUCLEOTIDE SEQUENCE</scope>
    <source>
        <strain evidence="12">ATCC 34498</strain>
    </source>
</reference>
<dbReference type="AlphaFoldDB" id="A0A9P6VKP9"/>
<feature type="region of interest" description="Disordered" evidence="9">
    <location>
        <begin position="1"/>
        <end position="28"/>
    </location>
</feature>
<keyword evidence="3" id="KW-0862">Zinc</keyword>
<dbReference type="GO" id="GO:0045944">
    <property type="term" value="P:positive regulation of transcription by RNA polymerase II"/>
    <property type="evidence" value="ECO:0007669"/>
    <property type="project" value="TreeGrafter"/>
</dbReference>
<evidence type="ECO:0000259" key="11">
    <source>
        <dbReference type="PROSITE" id="PS50048"/>
    </source>
</evidence>
<keyword evidence="10" id="KW-1133">Transmembrane helix</keyword>
<evidence type="ECO:0000256" key="9">
    <source>
        <dbReference type="SAM" id="MobiDB-lite"/>
    </source>
</evidence>
<comment type="subcellular location">
    <subcellularLocation>
        <location evidence="1">Nucleus</location>
    </subcellularLocation>
</comment>
<keyword evidence="5" id="KW-0238">DNA-binding</keyword>
<evidence type="ECO:0000313" key="12">
    <source>
        <dbReference type="EMBL" id="KAG0649390.1"/>
    </source>
</evidence>
<name>A0A9P6VKP9_9HELO</name>
<dbReference type="PANTHER" id="PTHR47782:SF12">
    <property type="entry name" value="ZN(II)2CYS6 TRANSCRIPTION FACTOR (EUROFUNG)"/>
    <property type="match status" value="1"/>
</dbReference>
<keyword evidence="10" id="KW-0812">Transmembrane</keyword>
<feature type="domain" description="Zn(2)-C6 fungal-type" evidence="11">
    <location>
        <begin position="32"/>
        <end position="62"/>
    </location>
</feature>
<sequence length="727" mass="81032">MQPAENPQSDIPGMGSAPRRKHRQGLHRTQIACERCRARKNKCDGKNPSCGTCQRAGAECIITDRLTYQQLPRSHVDDMKAQVQALQEENDALKAQISFLQQQKQHDLGAAVEEAPKPQGKGAATVCGRELAADIGLLSLEGTSERKYVGESSGVYFGKIVGAILPGEAKSLPAAAQLTNPLRFGLGRRDVQKPVNVPREPPPRPILLPNTEMANRLQEAFFSHRWPSLPFLHRPTFLKKHFESVLRDGINADGASLFLTHMVFAIGAIDLRRKNGKLPITPLDYFKTATSFYLSVLFENGNLETIQGLLLLSTFAISEPHALNAWMVSGLAMRSAIELGLHRHVESGSLFQSEMRKRVFWAAYVLDRNISITLGRPLSIQDKDIDVELPLSLSDIDLLPEDNSPGHGRSGPLLPSDLSTFIHIIKLRQFGSRIQSVFYPTKTAGLDTKLVSSERDIFRAELENWIVSAPRYTLPTPAVFQSIEWFQIAYNHALLLLYRPSPACPETTTHSLRICSDASISLIILYLTLYSKNKFAYTWVSLHSLFVATVTMLYTLTRQEIRATTTKNVTESNINSSLSLLQNMADVWPEAAGRCHQVIERLGGLILALFDAHLSSEEPQDNANLLNINQEESFGEIIQNSLDWFGIRQQSCVVTPQPEISGLISGSQFDHHPQQFLQDNSLGVQYNMDEMMDLDGLLEFGFDMSLPLMTDAFDSNNLFANDSRPNQ</sequence>
<dbReference type="InterPro" id="IPR001138">
    <property type="entry name" value="Zn2Cys6_DnaBD"/>
</dbReference>
<dbReference type="PROSITE" id="PS50048">
    <property type="entry name" value="ZN2_CY6_FUNGAL_2"/>
    <property type="match status" value="1"/>
</dbReference>
<comment type="caution">
    <text evidence="12">The sequence shown here is derived from an EMBL/GenBank/DDBJ whole genome shotgun (WGS) entry which is preliminary data.</text>
</comment>
<keyword evidence="2" id="KW-0479">Metal-binding</keyword>
<dbReference type="GO" id="GO:0005634">
    <property type="term" value="C:nucleus"/>
    <property type="evidence" value="ECO:0007669"/>
    <property type="project" value="UniProtKB-SubCell"/>
</dbReference>
<keyword evidence="13" id="KW-1185">Reference proteome</keyword>
<dbReference type="GO" id="GO:0006351">
    <property type="term" value="P:DNA-templated transcription"/>
    <property type="evidence" value="ECO:0007669"/>
    <property type="project" value="InterPro"/>
</dbReference>
<evidence type="ECO:0000256" key="2">
    <source>
        <dbReference type="ARBA" id="ARBA00022723"/>
    </source>
</evidence>
<dbReference type="Pfam" id="PF04082">
    <property type="entry name" value="Fungal_trans"/>
    <property type="match status" value="1"/>
</dbReference>
<dbReference type="Pfam" id="PF00172">
    <property type="entry name" value="Zn_clus"/>
    <property type="match status" value="1"/>
</dbReference>
<keyword evidence="4" id="KW-0805">Transcription regulation</keyword>
<protein>
    <submittedName>
        <fullName evidence="12">Positive regulator of purine utilization</fullName>
    </submittedName>
</protein>
<dbReference type="GO" id="GO:0000981">
    <property type="term" value="F:DNA-binding transcription factor activity, RNA polymerase II-specific"/>
    <property type="evidence" value="ECO:0007669"/>
    <property type="project" value="InterPro"/>
</dbReference>
<evidence type="ECO:0000256" key="7">
    <source>
        <dbReference type="ARBA" id="ARBA00023242"/>
    </source>
</evidence>
<dbReference type="SMART" id="SM00906">
    <property type="entry name" value="Fungal_trans"/>
    <property type="match status" value="1"/>
</dbReference>
<feature type="coiled-coil region" evidence="8">
    <location>
        <begin position="76"/>
        <end position="103"/>
    </location>
</feature>
<dbReference type="GO" id="GO:0008270">
    <property type="term" value="F:zinc ion binding"/>
    <property type="evidence" value="ECO:0007669"/>
    <property type="project" value="InterPro"/>
</dbReference>
<dbReference type="GO" id="GO:0043565">
    <property type="term" value="F:sequence-specific DNA binding"/>
    <property type="evidence" value="ECO:0007669"/>
    <property type="project" value="TreeGrafter"/>
</dbReference>
<evidence type="ECO:0000256" key="5">
    <source>
        <dbReference type="ARBA" id="ARBA00023125"/>
    </source>
</evidence>
<dbReference type="EMBL" id="VNKQ01000008">
    <property type="protein sequence ID" value="KAG0649390.1"/>
    <property type="molecule type" value="Genomic_DNA"/>
</dbReference>
<evidence type="ECO:0000256" key="6">
    <source>
        <dbReference type="ARBA" id="ARBA00023163"/>
    </source>
</evidence>
<keyword evidence="7" id="KW-0539">Nucleus</keyword>
<dbReference type="InterPro" id="IPR036864">
    <property type="entry name" value="Zn2-C6_fun-type_DNA-bd_sf"/>
</dbReference>